<name>A0A3Q2Q279_FUNHE</name>
<comment type="subcellular location">
    <subcellularLocation>
        <location evidence="1">Cell membrane</location>
        <topology evidence="1">Multi-pass membrane protein</topology>
    </subcellularLocation>
    <subcellularLocation>
        <location evidence="11">Membrane</location>
        <topology evidence="11">Multi-pass membrane protein</topology>
    </subcellularLocation>
</comment>
<feature type="transmembrane region" description="Helical" evidence="11">
    <location>
        <begin position="378"/>
        <end position="398"/>
    </location>
</feature>
<feature type="transmembrane region" description="Helical" evidence="11">
    <location>
        <begin position="233"/>
        <end position="257"/>
    </location>
</feature>
<sequence>MGNYQKGFRRCGQILSNICGNLRVFICVVAVGLGVIIGLILKTFDDLLEVEKLYITFPVHMLMGMVKVVTTPIVASGVIIAICTFRSPPSKKIGFQAAVYFVSTTLISVTIGLILGVFFEPGITEGVSEIEPEDEKVFLSFETIKTLTRNLFPENLIQSCVKYYVRVKREVPVIDAVSGLPTNMTYMKEEGHYVQGVNILSIITFAILCGLAFNEMKESSSLLVQMVCINNELAVVLLNIIGSFLPLGLLIMAVVFVDDHYDSHLVLNLVKFIAMVATGLFVHGVIVLPLLYLVCAKSNPFTVIYGAFPALWTAFRSSSSNAAKPVTLHCCKNENKIDHRITNFMLPIATELNLNGTALYQALAAVFIAQLNNIDLDFNLLFTIGATAAVSSFIAKGIPTSGALMSFLILYAVGLPMTNAWILVAVEWKLDHFTTLVNVLGDCIGVALVNKLYQDELRTEDADQDSPRTEDDEATDVSV</sequence>
<feature type="transmembrane region" description="Helical" evidence="11">
    <location>
        <begin position="61"/>
        <end position="85"/>
    </location>
</feature>
<feature type="transmembrane region" description="Helical" evidence="11">
    <location>
        <begin position="404"/>
        <end position="426"/>
    </location>
</feature>
<dbReference type="STRING" id="8078.ENSFHEP00000019952"/>
<dbReference type="Pfam" id="PF00375">
    <property type="entry name" value="SDF"/>
    <property type="match status" value="1"/>
</dbReference>
<dbReference type="PRINTS" id="PR00173">
    <property type="entry name" value="EDTRNSPORT"/>
</dbReference>
<dbReference type="PANTHER" id="PTHR11958:SF109">
    <property type="entry name" value="EXCITATORY AMINO ACID TRANSPORTER 3"/>
    <property type="match status" value="1"/>
</dbReference>
<feature type="transmembrane region" description="Helical" evidence="11">
    <location>
        <begin position="97"/>
        <end position="119"/>
    </location>
</feature>
<keyword evidence="7" id="KW-0029">Amino-acid transport</keyword>
<evidence type="ECO:0000313" key="14">
    <source>
        <dbReference type="Proteomes" id="UP000265000"/>
    </source>
</evidence>
<reference evidence="13" key="2">
    <citation type="submission" date="2025-09" db="UniProtKB">
        <authorList>
            <consortium name="Ensembl"/>
        </authorList>
    </citation>
    <scope>IDENTIFICATION</scope>
</reference>
<dbReference type="GO" id="GO:0005886">
    <property type="term" value="C:plasma membrane"/>
    <property type="evidence" value="ECO:0007669"/>
    <property type="project" value="UniProtKB-SubCell"/>
</dbReference>
<keyword evidence="6" id="KW-0479">Metal-binding</keyword>
<dbReference type="Ensembl" id="ENSFHET00000029321.1">
    <property type="protein sequence ID" value="ENSFHEP00000019952.1"/>
    <property type="gene ID" value="ENSFHEG00000021856.1"/>
</dbReference>
<keyword evidence="8 11" id="KW-1133">Transmembrane helix</keyword>
<dbReference type="GeneID" id="105925645"/>
<dbReference type="AlphaFoldDB" id="A0A3Q2Q279"/>
<keyword evidence="2 11" id="KW-0813">Transport</keyword>
<dbReference type="OrthoDB" id="5877963at2759"/>
<keyword evidence="10 11" id="KW-0472">Membrane</keyword>
<organism evidence="13 14">
    <name type="scientific">Fundulus heteroclitus</name>
    <name type="common">Killifish</name>
    <name type="synonym">Mummichog</name>
    <dbReference type="NCBI Taxonomy" id="8078"/>
    <lineage>
        <taxon>Eukaryota</taxon>
        <taxon>Metazoa</taxon>
        <taxon>Chordata</taxon>
        <taxon>Craniata</taxon>
        <taxon>Vertebrata</taxon>
        <taxon>Euteleostomi</taxon>
        <taxon>Actinopterygii</taxon>
        <taxon>Neopterygii</taxon>
        <taxon>Teleostei</taxon>
        <taxon>Neoteleostei</taxon>
        <taxon>Acanthomorphata</taxon>
        <taxon>Ovalentaria</taxon>
        <taxon>Atherinomorphae</taxon>
        <taxon>Cyprinodontiformes</taxon>
        <taxon>Fundulidae</taxon>
        <taxon>Fundulus</taxon>
    </lineage>
</organism>
<dbReference type="GeneTree" id="ENSGT00940000167953"/>
<keyword evidence="4" id="KW-0597">Phosphoprotein</keyword>
<feature type="transmembrane region" description="Helical" evidence="11">
    <location>
        <begin position="269"/>
        <end position="294"/>
    </location>
</feature>
<evidence type="ECO:0000256" key="7">
    <source>
        <dbReference type="ARBA" id="ARBA00022970"/>
    </source>
</evidence>
<dbReference type="InterPro" id="IPR050746">
    <property type="entry name" value="DAACS"/>
</dbReference>
<evidence type="ECO:0000256" key="11">
    <source>
        <dbReference type="RuleBase" id="RU361216"/>
    </source>
</evidence>
<keyword evidence="3" id="KW-1003">Cell membrane</keyword>
<protein>
    <recommendedName>
        <fullName evidence="11">Amino acid transporter</fullName>
    </recommendedName>
</protein>
<dbReference type="SUPFAM" id="SSF118215">
    <property type="entry name" value="Proton glutamate symport protein"/>
    <property type="match status" value="1"/>
</dbReference>
<evidence type="ECO:0000256" key="10">
    <source>
        <dbReference type="ARBA" id="ARBA00023136"/>
    </source>
</evidence>
<feature type="transmembrane region" description="Helical" evidence="11">
    <location>
        <begin position="21"/>
        <end position="41"/>
    </location>
</feature>
<proteinExistence type="inferred from homology"/>
<evidence type="ECO:0000256" key="4">
    <source>
        <dbReference type="ARBA" id="ARBA00022553"/>
    </source>
</evidence>
<evidence type="ECO:0000256" key="8">
    <source>
        <dbReference type="ARBA" id="ARBA00022989"/>
    </source>
</evidence>
<dbReference type="PANTHER" id="PTHR11958">
    <property type="entry name" value="SODIUM/DICARBOXYLATE SYMPORTER-RELATED"/>
    <property type="match status" value="1"/>
</dbReference>
<keyword evidence="9" id="KW-0915">Sodium</keyword>
<dbReference type="GO" id="GO:0046872">
    <property type="term" value="F:metal ion binding"/>
    <property type="evidence" value="ECO:0007669"/>
    <property type="project" value="UniProtKB-KW"/>
</dbReference>
<evidence type="ECO:0000256" key="1">
    <source>
        <dbReference type="ARBA" id="ARBA00004651"/>
    </source>
</evidence>
<accession>A0A3Q2Q279</accession>
<keyword evidence="5 11" id="KW-0812">Transmembrane</keyword>
<evidence type="ECO:0000256" key="6">
    <source>
        <dbReference type="ARBA" id="ARBA00022723"/>
    </source>
</evidence>
<comment type="similarity">
    <text evidence="11">Belongs to the dicarboxylate/amino acid:cation symporter (DAACS) (TC 2.A.23) family.</text>
</comment>
<evidence type="ECO:0000256" key="2">
    <source>
        <dbReference type="ARBA" id="ARBA00022448"/>
    </source>
</evidence>
<reference evidence="13" key="1">
    <citation type="submission" date="2025-08" db="UniProtKB">
        <authorList>
            <consortium name="Ensembl"/>
        </authorList>
    </citation>
    <scope>IDENTIFICATION</scope>
</reference>
<dbReference type="GO" id="GO:0033229">
    <property type="term" value="F:cysteine transmembrane transporter activity"/>
    <property type="evidence" value="ECO:0007669"/>
    <property type="project" value="TreeGrafter"/>
</dbReference>
<feature type="region of interest" description="Disordered" evidence="12">
    <location>
        <begin position="459"/>
        <end position="479"/>
    </location>
</feature>
<dbReference type="GO" id="GO:0015501">
    <property type="term" value="F:glutamate:sodium symporter activity"/>
    <property type="evidence" value="ECO:0007669"/>
    <property type="project" value="TreeGrafter"/>
</dbReference>
<feature type="compositionally biased region" description="Basic and acidic residues" evidence="12">
    <location>
        <begin position="459"/>
        <end position="469"/>
    </location>
</feature>
<evidence type="ECO:0000256" key="9">
    <source>
        <dbReference type="ARBA" id="ARBA00023053"/>
    </source>
</evidence>
<evidence type="ECO:0000256" key="5">
    <source>
        <dbReference type="ARBA" id="ARBA00022692"/>
    </source>
</evidence>
<evidence type="ECO:0000313" key="13">
    <source>
        <dbReference type="Ensembl" id="ENSFHEP00000019952.1"/>
    </source>
</evidence>
<evidence type="ECO:0000256" key="12">
    <source>
        <dbReference type="SAM" id="MobiDB-lite"/>
    </source>
</evidence>
<feature type="compositionally biased region" description="Acidic residues" evidence="12">
    <location>
        <begin position="470"/>
        <end position="479"/>
    </location>
</feature>
<feature type="transmembrane region" description="Helical" evidence="11">
    <location>
        <begin position="193"/>
        <end position="213"/>
    </location>
</feature>
<dbReference type="InterPro" id="IPR001991">
    <property type="entry name" value="Na-dicarboxylate_symporter"/>
</dbReference>
<evidence type="ECO:0000256" key="3">
    <source>
        <dbReference type="ARBA" id="ARBA00022475"/>
    </source>
</evidence>
<dbReference type="Proteomes" id="UP000265000">
    <property type="component" value="Unplaced"/>
</dbReference>
<keyword evidence="14" id="KW-1185">Reference proteome</keyword>
<dbReference type="GO" id="GO:0005313">
    <property type="term" value="F:L-glutamate transmembrane transporter activity"/>
    <property type="evidence" value="ECO:0007669"/>
    <property type="project" value="TreeGrafter"/>
</dbReference>
<dbReference type="Gene3D" id="1.10.3860.10">
    <property type="entry name" value="Sodium:dicarboxylate symporter"/>
    <property type="match status" value="1"/>
</dbReference>
<keyword evidence="11" id="KW-0769">Symport</keyword>
<dbReference type="InterPro" id="IPR036458">
    <property type="entry name" value="Na:dicarbo_symporter_sf"/>
</dbReference>